<keyword evidence="8 9" id="KW-0472">Membrane</keyword>
<dbReference type="Gene3D" id="1.10.8.540">
    <property type="entry name" value="FHIPEP family, domain 3"/>
    <property type="match status" value="1"/>
</dbReference>
<keyword evidence="5" id="KW-0997">Cell inner membrane</keyword>
<comment type="similarity">
    <text evidence="2">Belongs to the FHIPEP (flagella/HR/invasion proteins export pore) family.</text>
</comment>
<dbReference type="PROSITE" id="PS00994">
    <property type="entry name" value="FHIPEP"/>
    <property type="match status" value="1"/>
</dbReference>
<dbReference type="Gene3D" id="3.40.50.12790">
    <property type="entry name" value="FHIPEP family, domain 4"/>
    <property type="match status" value="1"/>
</dbReference>
<feature type="transmembrane region" description="Helical" evidence="9">
    <location>
        <begin position="13"/>
        <end position="33"/>
    </location>
</feature>
<dbReference type="InterPro" id="IPR025505">
    <property type="entry name" value="FHIPEP_CS"/>
</dbReference>
<comment type="subcellular location">
    <subcellularLocation>
        <location evidence="1">Cell inner membrane</location>
        <topology evidence="1">Multi-pass membrane protein</topology>
    </subcellularLocation>
</comment>
<evidence type="ECO:0000256" key="6">
    <source>
        <dbReference type="ARBA" id="ARBA00022692"/>
    </source>
</evidence>
<dbReference type="AlphaFoldDB" id="A0A6S6S847"/>
<accession>A0A6S6S847</accession>
<evidence type="ECO:0000256" key="8">
    <source>
        <dbReference type="ARBA" id="ARBA00023136"/>
    </source>
</evidence>
<dbReference type="PRINTS" id="PR00949">
    <property type="entry name" value="TYPE3IMAPROT"/>
</dbReference>
<evidence type="ECO:0000256" key="9">
    <source>
        <dbReference type="SAM" id="Phobius"/>
    </source>
</evidence>
<evidence type="ECO:0000256" key="1">
    <source>
        <dbReference type="ARBA" id="ARBA00004429"/>
    </source>
</evidence>
<gene>
    <name evidence="10" type="ORF">HELGO_WM28389</name>
</gene>
<dbReference type="InterPro" id="IPR006302">
    <property type="entry name" value="T3SS_HrcV"/>
</dbReference>
<feature type="transmembrane region" description="Helical" evidence="9">
    <location>
        <begin position="74"/>
        <end position="94"/>
    </location>
</feature>
<dbReference type="Pfam" id="PF00771">
    <property type="entry name" value="FHIPEP"/>
    <property type="match status" value="1"/>
</dbReference>
<dbReference type="InterPro" id="IPR042193">
    <property type="entry name" value="FHIPEP_3"/>
</dbReference>
<evidence type="ECO:0000256" key="4">
    <source>
        <dbReference type="ARBA" id="ARBA00022475"/>
    </source>
</evidence>
<reference evidence="10" key="1">
    <citation type="submission" date="2020-01" db="EMBL/GenBank/DDBJ databases">
        <authorList>
            <person name="Meier V. D."/>
            <person name="Meier V D."/>
        </authorList>
    </citation>
    <scope>NUCLEOTIDE SEQUENCE</scope>
    <source>
        <strain evidence="10">HLG_WM_MAG_08</strain>
    </source>
</reference>
<feature type="transmembrane region" description="Helical" evidence="9">
    <location>
        <begin position="233"/>
        <end position="261"/>
    </location>
</feature>
<dbReference type="GO" id="GO:0009306">
    <property type="term" value="P:protein secretion"/>
    <property type="evidence" value="ECO:0007669"/>
    <property type="project" value="InterPro"/>
</dbReference>
<keyword evidence="3" id="KW-0813">Transport</keyword>
<protein>
    <submittedName>
        <fullName evidence="10">Type III secretion protein V</fullName>
    </submittedName>
</protein>
<evidence type="ECO:0000256" key="7">
    <source>
        <dbReference type="ARBA" id="ARBA00022989"/>
    </source>
</evidence>
<dbReference type="EMBL" id="CACVAV010000026">
    <property type="protein sequence ID" value="CAA6801627.1"/>
    <property type="molecule type" value="Genomic_DNA"/>
</dbReference>
<name>A0A6S6S847_9GAMM</name>
<feature type="transmembrane region" description="Helical" evidence="9">
    <location>
        <begin position="282"/>
        <end position="299"/>
    </location>
</feature>
<organism evidence="10">
    <name type="scientific">uncultured Thiotrichaceae bacterium</name>
    <dbReference type="NCBI Taxonomy" id="298394"/>
    <lineage>
        <taxon>Bacteria</taxon>
        <taxon>Pseudomonadati</taxon>
        <taxon>Pseudomonadota</taxon>
        <taxon>Gammaproteobacteria</taxon>
        <taxon>Thiotrichales</taxon>
        <taxon>Thiotrichaceae</taxon>
        <taxon>environmental samples</taxon>
    </lineage>
</organism>
<sequence length="690" mass="74420">MASKKQPNILAKILLRSDVAVAVLLVMIIFMMILPLPTLLIDVLIAMNMGLAIILLMLAVYLPSPLAFSSFPSVLLLSTLFRLALSISTTRLILTEADAGDIILTFGEFVVAGNMVVGLVIFLIITIVQFVVITKGSERIAEVSARFSLDAMPGKQMSIDSDMRAGVISMVEAKSRRTTLEKESQLFGSMDGAMKFVKGDAIAGLIIIIVNVIGGISIGAFQRGMEIGDAMELYSILTIGDGLVSQIPALFVSITAGIIVSRVTVDEETNLGEDIGNQLTDQPNALMIAGVVVSLMGLIPGFPTIVFFFLGGVLGLTGFLLNRKRTQLAFADTEEITVIGQSDKASGSGGNPMLDNKPGTTIQPLASVYVELPEANRETLSLPDINTSFSAIRQSLLKDLGVPIDGISVSLSAQQAEDTYQVSVHGIPVGKGKLGILQPLVNQQTSDQPYDHSGMPPALIRGADAQTLSPTEILTRHVAYLLRRHADEFIGIQEVHSLLSKLEIAGYATLIQEAQRAVPNTRIVDIMKRLLGESVSIRDMRQILGTLVEHGEAEKDNAALTELVRIGMKRQLSYTLTNGTGRLPVYMLDPASEKLIQGSVRQTPAGVHLSLTPETSQLFSQILRGLEEQHGNTPAGEPRPVVLTSLDLRRHLRKHLVTEFPEIPVLSLPELTANVSVQPIGEIRLLNQTE</sequence>
<dbReference type="PANTHER" id="PTHR30161:SF2">
    <property type="entry name" value="INVASION PROTEIN INVA"/>
    <property type="match status" value="1"/>
</dbReference>
<feature type="transmembrane region" description="Helical" evidence="9">
    <location>
        <begin position="109"/>
        <end position="132"/>
    </location>
</feature>
<feature type="transmembrane region" description="Helical" evidence="9">
    <location>
        <begin position="39"/>
        <end position="62"/>
    </location>
</feature>
<evidence type="ECO:0000256" key="3">
    <source>
        <dbReference type="ARBA" id="ARBA00022448"/>
    </source>
</evidence>
<dbReference type="PIRSF" id="PIRSF005419">
    <property type="entry name" value="FlhA"/>
    <property type="match status" value="1"/>
</dbReference>
<keyword evidence="6 9" id="KW-0812">Transmembrane</keyword>
<dbReference type="GO" id="GO:0005886">
    <property type="term" value="C:plasma membrane"/>
    <property type="evidence" value="ECO:0007669"/>
    <property type="project" value="UniProtKB-SubCell"/>
</dbReference>
<evidence type="ECO:0000256" key="2">
    <source>
        <dbReference type="ARBA" id="ARBA00008835"/>
    </source>
</evidence>
<evidence type="ECO:0000313" key="10">
    <source>
        <dbReference type="EMBL" id="CAA6801627.1"/>
    </source>
</evidence>
<evidence type="ECO:0000256" key="5">
    <source>
        <dbReference type="ARBA" id="ARBA00022519"/>
    </source>
</evidence>
<proteinExistence type="inferred from homology"/>
<keyword evidence="4" id="KW-1003">Cell membrane</keyword>
<dbReference type="InterPro" id="IPR042196">
    <property type="entry name" value="FHIPEP_4"/>
</dbReference>
<feature type="transmembrane region" description="Helical" evidence="9">
    <location>
        <begin position="201"/>
        <end position="221"/>
    </location>
</feature>
<dbReference type="InterPro" id="IPR042194">
    <property type="entry name" value="FHIPEP_1"/>
</dbReference>
<dbReference type="NCBIfam" id="TIGR01399">
    <property type="entry name" value="hrcV"/>
    <property type="match status" value="1"/>
</dbReference>
<dbReference type="PANTHER" id="PTHR30161">
    <property type="entry name" value="FLAGELLAR EXPORT PROTEIN, MEMBRANE FLHA SUBUNIT-RELATED"/>
    <property type="match status" value="1"/>
</dbReference>
<keyword evidence="7 9" id="KW-1133">Transmembrane helix</keyword>
<dbReference type="Gene3D" id="3.40.30.60">
    <property type="entry name" value="FHIPEP family, domain 1"/>
    <property type="match status" value="1"/>
</dbReference>
<dbReference type="InterPro" id="IPR001712">
    <property type="entry name" value="T3SS_FHIPEP"/>
</dbReference>